<dbReference type="PATRIC" id="fig|883112.3.peg.987"/>
<dbReference type="InterPro" id="IPR010982">
    <property type="entry name" value="Lambda_DNA-bd_dom_sf"/>
</dbReference>
<name>K1M0G5_9LACT</name>
<dbReference type="Pfam" id="PF13443">
    <property type="entry name" value="HTH_26"/>
    <property type="match status" value="1"/>
</dbReference>
<dbReference type="CDD" id="cd00093">
    <property type="entry name" value="HTH_XRE"/>
    <property type="match status" value="1"/>
</dbReference>
<dbReference type="InterPro" id="IPR001387">
    <property type="entry name" value="Cro/C1-type_HTH"/>
</dbReference>
<dbReference type="STRING" id="883112.HMPREF9707_00990"/>
<organism evidence="2 3">
    <name type="scientific">Falseniella ignava CCUG 37419</name>
    <dbReference type="NCBI Taxonomy" id="883112"/>
    <lineage>
        <taxon>Bacteria</taxon>
        <taxon>Bacillati</taxon>
        <taxon>Bacillota</taxon>
        <taxon>Bacilli</taxon>
        <taxon>Lactobacillales</taxon>
        <taxon>Aerococcaceae</taxon>
        <taxon>Falseniella</taxon>
    </lineage>
</organism>
<dbReference type="AlphaFoldDB" id="K1M0G5"/>
<evidence type="ECO:0000313" key="3">
    <source>
        <dbReference type="Proteomes" id="UP000005147"/>
    </source>
</evidence>
<dbReference type="RefSeq" id="WP_006701636.1">
    <property type="nucleotide sequence ID" value="NZ_JH932301.1"/>
</dbReference>
<dbReference type="Proteomes" id="UP000005147">
    <property type="component" value="Unassembled WGS sequence"/>
</dbReference>
<dbReference type="eggNOG" id="COG3655">
    <property type="taxonomic scope" value="Bacteria"/>
</dbReference>
<gene>
    <name evidence="2" type="ORF">HMPREF9707_00990</name>
</gene>
<dbReference type="HOGENOM" id="CLU_066192_31_1_9"/>
<dbReference type="PROSITE" id="PS50943">
    <property type="entry name" value="HTH_CROC1"/>
    <property type="match status" value="1"/>
</dbReference>
<sequence>MSISYNNLWKNMIDLGINKKQLAEMTGISPTTITNMAKNQFVHLETIYRISIELDLNIEDIVTFNYN</sequence>
<dbReference type="GO" id="GO:0003677">
    <property type="term" value="F:DNA binding"/>
    <property type="evidence" value="ECO:0007669"/>
    <property type="project" value="InterPro"/>
</dbReference>
<dbReference type="Gene3D" id="1.10.260.40">
    <property type="entry name" value="lambda repressor-like DNA-binding domains"/>
    <property type="match status" value="1"/>
</dbReference>
<reference evidence="2 3" key="1">
    <citation type="submission" date="2012-07" db="EMBL/GenBank/DDBJ databases">
        <title>The Genome Sequence of Facklamia ignava CCUG 37419.</title>
        <authorList>
            <consortium name="The Broad Institute Genome Sequencing Platform"/>
            <person name="Earl A."/>
            <person name="Ward D."/>
            <person name="Feldgarden M."/>
            <person name="Gevers D."/>
            <person name="Huys G."/>
            <person name="Walker B."/>
            <person name="Young S.K."/>
            <person name="Zeng Q."/>
            <person name="Gargeya S."/>
            <person name="Fitzgerald M."/>
            <person name="Haas B."/>
            <person name="Abouelleil A."/>
            <person name="Alvarado L."/>
            <person name="Arachchi H.M."/>
            <person name="Berlin A.M."/>
            <person name="Chapman S.B."/>
            <person name="Goldberg J."/>
            <person name="Griggs A."/>
            <person name="Gujja S."/>
            <person name="Hansen M."/>
            <person name="Howarth C."/>
            <person name="Imamovic A."/>
            <person name="Larimer J."/>
            <person name="McCowen C."/>
            <person name="Montmayeur A."/>
            <person name="Murphy C."/>
            <person name="Neiman D."/>
            <person name="Pearson M."/>
            <person name="Priest M."/>
            <person name="Roberts A."/>
            <person name="Saif S."/>
            <person name="Shea T."/>
            <person name="Sisk P."/>
            <person name="Sykes S."/>
            <person name="Wortman J."/>
            <person name="Nusbaum C."/>
            <person name="Birren B."/>
        </authorList>
    </citation>
    <scope>NUCLEOTIDE SEQUENCE [LARGE SCALE GENOMIC DNA]</scope>
    <source>
        <strain evidence="2 3">CCUG 37419</strain>
    </source>
</reference>
<comment type="caution">
    <text evidence="2">The sequence shown here is derived from an EMBL/GenBank/DDBJ whole genome shotgun (WGS) entry which is preliminary data.</text>
</comment>
<dbReference type="SUPFAM" id="SSF47413">
    <property type="entry name" value="lambda repressor-like DNA-binding domains"/>
    <property type="match status" value="1"/>
</dbReference>
<evidence type="ECO:0000259" key="1">
    <source>
        <dbReference type="PROSITE" id="PS50943"/>
    </source>
</evidence>
<accession>K1M0G5</accession>
<dbReference type="EMBL" id="AGZE01000026">
    <property type="protein sequence ID" value="EKB55803.1"/>
    <property type="molecule type" value="Genomic_DNA"/>
</dbReference>
<evidence type="ECO:0000313" key="2">
    <source>
        <dbReference type="EMBL" id="EKB55803.1"/>
    </source>
</evidence>
<proteinExistence type="predicted"/>
<feature type="domain" description="HTH cro/C1-type" evidence="1">
    <location>
        <begin position="15"/>
        <end position="61"/>
    </location>
</feature>
<keyword evidence="3" id="KW-1185">Reference proteome</keyword>
<protein>
    <recommendedName>
        <fullName evidence="1">HTH cro/C1-type domain-containing protein</fullName>
    </recommendedName>
</protein>